<gene>
    <name evidence="6" type="ORF">FA14DRAFT_87847</name>
</gene>
<dbReference type="InParanoid" id="A0A316V861"/>
<protein>
    <recommendedName>
        <fullName evidence="8">RNA polymerase III RPC4-domain-containing protein</fullName>
    </recommendedName>
</protein>
<dbReference type="Pfam" id="PF05132">
    <property type="entry name" value="RNA_pol_Rpc4"/>
    <property type="match status" value="1"/>
</dbReference>
<dbReference type="RefSeq" id="XP_025352695.1">
    <property type="nucleotide sequence ID" value="XM_025503031.1"/>
</dbReference>
<name>A0A316V861_9BASI</name>
<dbReference type="AlphaFoldDB" id="A0A316V861"/>
<dbReference type="InterPro" id="IPR007811">
    <property type="entry name" value="RPC4"/>
</dbReference>
<evidence type="ECO:0000313" key="7">
    <source>
        <dbReference type="Proteomes" id="UP000245771"/>
    </source>
</evidence>
<feature type="compositionally biased region" description="Low complexity" evidence="5">
    <location>
        <begin position="56"/>
        <end position="77"/>
    </location>
</feature>
<evidence type="ECO:0000256" key="5">
    <source>
        <dbReference type="SAM" id="MobiDB-lite"/>
    </source>
</evidence>
<feature type="compositionally biased region" description="Basic and acidic residues" evidence="5">
    <location>
        <begin position="250"/>
        <end position="277"/>
    </location>
</feature>
<dbReference type="FunCoup" id="A0A316V861">
    <property type="interactions" value="39"/>
</dbReference>
<feature type="region of interest" description="Disordered" evidence="5">
    <location>
        <begin position="1"/>
        <end position="332"/>
    </location>
</feature>
<feature type="compositionally biased region" description="Acidic residues" evidence="5">
    <location>
        <begin position="300"/>
        <end position="312"/>
    </location>
</feature>
<feature type="compositionally biased region" description="Basic and acidic residues" evidence="5">
    <location>
        <begin position="203"/>
        <end position="219"/>
    </location>
</feature>
<accession>A0A316V861</accession>
<keyword evidence="2" id="KW-0240">DNA-directed RNA polymerase</keyword>
<evidence type="ECO:0000256" key="1">
    <source>
        <dbReference type="ARBA" id="ARBA00004123"/>
    </source>
</evidence>
<dbReference type="OrthoDB" id="5836119at2759"/>
<dbReference type="STRING" id="1280837.A0A316V861"/>
<evidence type="ECO:0000256" key="4">
    <source>
        <dbReference type="ARBA" id="ARBA00023242"/>
    </source>
</evidence>
<feature type="compositionally biased region" description="Polar residues" evidence="5">
    <location>
        <begin position="103"/>
        <end position="129"/>
    </location>
</feature>
<dbReference type="EMBL" id="KZ819606">
    <property type="protein sequence ID" value="PWN32393.1"/>
    <property type="molecule type" value="Genomic_DNA"/>
</dbReference>
<dbReference type="GO" id="GO:0003677">
    <property type="term" value="F:DNA binding"/>
    <property type="evidence" value="ECO:0007669"/>
    <property type="project" value="InterPro"/>
</dbReference>
<feature type="compositionally biased region" description="Acidic residues" evidence="5">
    <location>
        <begin position="220"/>
        <end position="239"/>
    </location>
</feature>
<dbReference type="GO" id="GO:0042797">
    <property type="term" value="P:tRNA transcription by RNA polymerase III"/>
    <property type="evidence" value="ECO:0007669"/>
    <property type="project" value="TreeGrafter"/>
</dbReference>
<evidence type="ECO:0000256" key="3">
    <source>
        <dbReference type="ARBA" id="ARBA00023163"/>
    </source>
</evidence>
<proteinExistence type="predicted"/>
<dbReference type="GO" id="GO:0005666">
    <property type="term" value="C:RNA polymerase III complex"/>
    <property type="evidence" value="ECO:0007669"/>
    <property type="project" value="InterPro"/>
</dbReference>
<comment type="subcellular location">
    <subcellularLocation>
        <location evidence="1">Nucleus</location>
    </subcellularLocation>
</comment>
<feature type="compositionally biased region" description="Basic and acidic residues" evidence="5">
    <location>
        <begin position="395"/>
        <end position="407"/>
    </location>
</feature>
<dbReference type="Proteomes" id="UP000245771">
    <property type="component" value="Unassembled WGS sequence"/>
</dbReference>
<feature type="region of interest" description="Disordered" evidence="5">
    <location>
        <begin position="346"/>
        <end position="420"/>
    </location>
</feature>
<feature type="compositionally biased region" description="Polar residues" evidence="5">
    <location>
        <begin position="28"/>
        <end position="47"/>
    </location>
</feature>
<dbReference type="GeneID" id="37024812"/>
<reference evidence="6 7" key="1">
    <citation type="journal article" date="2018" name="Mol. Biol. Evol.">
        <title>Broad Genomic Sampling Reveals a Smut Pathogenic Ancestry of the Fungal Clade Ustilaginomycotina.</title>
        <authorList>
            <person name="Kijpornyongpan T."/>
            <person name="Mondo S.J."/>
            <person name="Barry K."/>
            <person name="Sandor L."/>
            <person name="Lee J."/>
            <person name="Lipzen A."/>
            <person name="Pangilinan J."/>
            <person name="LaButti K."/>
            <person name="Hainaut M."/>
            <person name="Henrissat B."/>
            <person name="Grigoriev I.V."/>
            <person name="Spatafora J.W."/>
            <person name="Aime M.C."/>
        </authorList>
    </citation>
    <scope>NUCLEOTIDE SEQUENCE [LARGE SCALE GENOMIC DNA]</scope>
    <source>
        <strain evidence="6 7">MCA 3882</strain>
    </source>
</reference>
<dbReference type="PANTHER" id="PTHR13408:SF0">
    <property type="entry name" value="DNA-DIRECTED RNA POLYMERASE III SUBUNIT RPC4"/>
    <property type="match status" value="1"/>
</dbReference>
<keyword evidence="4" id="KW-0539">Nucleus</keyword>
<evidence type="ECO:0008006" key="8">
    <source>
        <dbReference type="Google" id="ProtNLM"/>
    </source>
</evidence>
<sequence>MSSSQERPPPSGSTPTRRIGRPPAIRPQNDNNTTPSIGTRTPSSSVTPIPRSASGSGQTQSLIPSSSSSMSVRPSKSGQKLLFRPKQPLRRPIKEDPDGPASRSASPASKLNGTPSVSLSPSLQTSNTVRPPRRFNGPNGSAARPPRGQATMVASGPFAQGSGAASRRDHSRNGNTVGGTGGPRHGLLANISMDGMQSSSSRLDYREPDRATKKEREDYSDPEDAGIEIIDLEDVDQLDELAPKSLPRMIKKEDRKRDAKSHTPHRIDEKDSSRTSSRETSTIPGKDADSRQADALDLSASEEEEVMDDLLDDFVSRQDGFDDDDDEPNDRLYLFQFPPLFPTFELPHTQGKARSTLEEKETSNVKPRRSVAFADDTVGGGGAAGISPRDSPASKVKDEDHTKREIDLDGIEDEEQEPKEGQIGRLDIYRDGRVQFNFGNGLVMDVTGGSQSSFLQQVMILDPQQQKATTIGEIDRKFVVAPEITSMLDDASLAESEANILADPEGMERVK</sequence>
<keyword evidence="7" id="KW-1185">Reference proteome</keyword>
<evidence type="ECO:0000313" key="6">
    <source>
        <dbReference type="EMBL" id="PWN32393.1"/>
    </source>
</evidence>
<feature type="compositionally biased region" description="Acidic residues" evidence="5">
    <location>
        <begin position="408"/>
        <end position="417"/>
    </location>
</feature>
<keyword evidence="3" id="KW-0804">Transcription</keyword>
<dbReference type="PANTHER" id="PTHR13408">
    <property type="entry name" value="DNA-DIRECTED RNA POLYMERASE III"/>
    <property type="match status" value="1"/>
</dbReference>
<organism evidence="6 7">
    <name type="scientific">Meira miltonrushii</name>
    <dbReference type="NCBI Taxonomy" id="1280837"/>
    <lineage>
        <taxon>Eukaryota</taxon>
        <taxon>Fungi</taxon>
        <taxon>Dikarya</taxon>
        <taxon>Basidiomycota</taxon>
        <taxon>Ustilaginomycotina</taxon>
        <taxon>Exobasidiomycetes</taxon>
        <taxon>Exobasidiales</taxon>
        <taxon>Brachybasidiaceae</taxon>
        <taxon>Meira</taxon>
    </lineage>
</organism>
<evidence type="ECO:0000256" key="2">
    <source>
        <dbReference type="ARBA" id="ARBA00022478"/>
    </source>
</evidence>